<accession>A0A384ZYJ5</accession>
<evidence type="ECO:0000313" key="1">
    <source>
        <dbReference type="EMBL" id="AXG67314.1"/>
    </source>
</evidence>
<gene>
    <name evidence="1" type="ORF">AD1_270</name>
</gene>
<keyword evidence="2" id="KW-1185">Reference proteome</keyword>
<sequence>MPRMFTETHRNKHFRDRNHPEYHGDVCERIHLEGMETLKDLKYYQAAIALKRRSSPHRVRRTVESQTWDQLCQSRGERHDISYLRSMVKATAARMKAIRVAYTEEHSKRHNQPLRFEVKDADGNRVDLFVTYDAANHCKLRSGLGATLNRYEEKEIKWL</sequence>
<protein>
    <submittedName>
        <fullName evidence="1">Uncharacterized protein</fullName>
    </submittedName>
</protein>
<evidence type="ECO:0000313" key="2">
    <source>
        <dbReference type="Proteomes" id="UP000262440"/>
    </source>
</evidence>
<proteinExistence type="predicted"/>
<dbReference type="EMBL" id="MH460463">
    <property type="protein sequence ID" value="AXG67314.1"/>
    <property type="molecule type" value="Genomic_DNA"/>
</dbReference>
<dbReference type="Proteomes" id="UP000262440">
    <property type="component" value="Segment"/>
</dbReference>
<reference evidence="1 2" key="1">
    <citation type="journal article" date="2018" name="Front. Microbiol.">
        <title>Jumbo Bacteriophages Are Represented Within an Increasing Diversity of Environmental Viruses Infecting the Emerging Phytopathogen, Dickeya solani.</title>
        <authorList>
            <person name="Day A.W."/>
            <person name="Ahn J."/>
            <person name="Salmond G.P.C."/>
        </authorList>
    </citation>
    <scope>NUCLEOTIDE SEQUENCE [LARGE SCALE GENOMIC DNA]</scope>
</reference>
<organism evidence="1 2">
    <name type="scientific">Dickeya phage vB_DsoM_AD1</name>
    <dbReference type="NCBI Taxonomy" id="2283029"/>
    <lineage>
        <taxon>Viruses</taxon>
        <taxon>Duplodnaviria</taxon>
        <taxon>Heunggongvirae</taxon>
        <taxon>Uroviricota</taxon>
        <taxon>Caudoviricetes</taxon>
        <taxon>Alexandravirus</taxon>
        <taxon>Alexandravirus AD1</taxon>
    </lineage>
</organism>
<name>A0A384ZYJ5_9CAUD</name>